<dbReference type="PATRIC" id="fig|1088869.3.peg.2196"/>
<dbReference type="Pfam" id="PF00117">
    <property type="entry name" value="GATase"/>
    <property type="match status" value="1"/>
</dbReference>
<keyword evidence="5 11" id="KW-0547">Nucleotide-binding</keyword>
<dbReference type="InterPro" id="IPR035686">
    <property type="entry name" value="CPSase_GATase1"/>
</dbReference>
<comment type="function">
    <text evidence="11">Small subunit of the glutamine-dependent carbamoyl phosphate synthetase (CPSase). CPSase catalyzes the formation of carbamoyl phosphate from the ammonia moiety of glutamine, carbonate, and phosphate donated by ATP, constituting the first step of 2 biosynthetic pathways, one leading to arginine and/or urea and the other to pyrimidine nucleotides. The small subunit (glutamine amidotransferase) binds and cleaves glutamine to supply the large subunit with the substrate ammonia.</text>
</comment>
<evidence type="ECO:0000256" key="2">
    <source>
        <dbReference type="ARBA" id="ARBA00005077"/>
    </source>
</evidence>
<keyword evidence="11" id="KW-0055">Arginine biosynthesis</keyword>
<dbReference type="PRINTS" id="PR00097">
    <property type="entry name" value="ANTSNTHASEII"/>
</dbReference>
<feature type="active site" evidence="11">
    <location>
        <position position="426"/>
    </location>
</feature>
<keyword evidence="14" id="KW-1185">Reference proteome</keyword>
<dbReference type="AlphaFoldDB" id="G6XLF4"/>
<dbReference type="GO" id="GO:0005524">
    <property type="term" value="F:ATP binding"/>
    <property type="evidence" value="ECO:0007669"/>
    <property type="project" value="UniProtKB-UniRule"/>
</dbReference>
<dbReference type="Proteomes" id="UP000004949">
    <property type="component" value="Unassembled WGS sequence"/>
</dbReference>
<dbReference type="EC" id="6.3.5.5" evidence="11"/>
<evidence type="ECO:0000256" key="3">
    <source>
        <dbReference type="ARBA" id="ARBA00007800"/>
    </source>
</evidence>
<comment type="similarity">
    <text evidence="3 11">Belongs to the CarA family.</text>
</comment>
<dbReference type="SMART" id="SM01097">
    <property type="entry name" value="CPSase_sm_chain"/>
    <property type="match status" value="1"/>
</dbReference>
<dbReference type="OrthoDB" id="9804328at2"/>
<comment type="pathway">
    <text evidence="1 11">Pyrimidine metabolism; UMP biosynthesis via de novo pathway; (S)-dihydroorotate from bicarbonate: step 1/3.</text>
</comment>
<feature type="binding site" evidence="11">
    <location>
        <position position="382"/>
    </location>
    <ligand>
        <name>L-glutamine</name>
        <dbReference type="ChEBI" id="CHEBI:58359"/>
    </ligand>
</feature>
<evidence type="ECO:0000256" key="6">
    <source>
        <dbReference type="ARBA" id="ARBA00022840"/>
    </source>
</evidence>
<dbReference type="SUPFAM" id="SSF52317">
    <property type="entry name" value="Class I glutamine amidotransferase-like"/>
    <property type="match status" value="1"/>
</dbReference>
<dbReference type="InterPro" id="IPR036480">
    <property type="entry name" value="CarbP_synth_ssu_N_sf"/>
</dbReference>
<name>G6XLF4_9PROT</name>
<feature type="binding site" evidence="11">
    <location>
        <position position="384"/>
    </location>
    <ligand>
        <name>L-glutamine</name>
        <dbReference type="ChEBI" id="CHEBI:58359"/>
    </ligand>
</feature>
<sequence>MDIDRIIEKAGGAEEIATLAGVGLEAVRKWRQSRTVPTKHWPALLRVPGIELQDLTSAETPQERETDVSNSCPAGANATLVLADGTALWGRGFGAHTDGAVGELCFSTGMTGYQETLTDPSFAGQIITFTFPHIGNVGTNADDNEAPKMAALGVVVKEDVTAPANWRSTESLDAWLKQHDRAGISGVDTRAITRALRNNGPQTAILAFPANGRIDTDTLLQRARRWPGLEGMDLAKDVTRPKRVWTEGVWENTRPVRTENRRRVVALDYGAKDNILRCLVTAGCDVTVLPATATAKDILELKPEGVFLSNGPGDPAATGTYAVPAIKSVLDANVPVFGICLGHQLLAQALGGKTYKLERGHRGANQPVKDLSTGRVEITSQNHGFAVDEKSLPADVKVTHVSLFDGSNEGIASTTKDAFSVQYHPEASPGPSDSFYLFERFVAVMDRRAKAGA</sequence>
<dbReference type="PRINTS" id="PR00096">
    <property type="entry name" value="GATASE"/>
</dbReference>
<proteinExistence type="inferred from homology"/>
<dbReference type="GO" id="GO:0004088">
    <property type="term" value="F:carbamoyl-phosphate synthase (glutamine-hydrolyzing) activity"/>
    <property type="evidence" value="ECO:0007669"/>
    <property type="project" value="UniProtKB-UniRule"/>
</dbReference>
<dbReference type="PRINTS" id="PR00099">
    <property type="entry name" value="CPSGATASE"/>
</dbReference>
<dbReference type="GO" id="GO:0006526">
    <property type="term" value="P:L-arginine biosynthetic process"/>
    <property type="evidence" value="ECO:0007669"/>
    <property type="project" value="UniProtKB-UniRule"/>
</dbReference>
<evidence type="ECO:0000256" key="4">
    <source>
        <dbReference type="ARBA" id="ARBA00022598"/>
    </source>
</evidence>
<dbReference type="InterPro" id="IPR010982">
    <property type="entry name" value="Lambda_DNA-bd_dom_sf"/>
</dbReference>
<dbReference type="InterPro" id="IPR029062">
    <property type="entry name" value="Class_I_gatase-like"/>
</dbReference>
<comment type="catalytic activity">
    <reaction evidence="10 11">
        <text>L-glutamine + H2O = L-glutamate + NH4(+)</text>
        <dbReference type="Rhea" id="RHEA:15889"/>
        <dbReference type="ChEBI" id="CHEBI:15377"/>
        <dbReference type="ChEBI" id="CHEBI:28938"/>
        <dbReference type="ChEBI" id="CHEBI:29985"/>
        <dbReference type="ChEBI" id="CHEBI:58359"/>
    </reaction>
</comment>
<feature type="binding site" evidence="11">
    <location>
        <position position="344"/>
    </location>
    <ligand>
        <name>L-glutamine</name>
        <dbReference type="ChEBI" id="CHEBI:58359"/>
    </ligand>
</feature>
<dbReference type="STRING" id="1088869.GMO_22030"/>
<feature type="active site" description="Nucleophile" evidence="11">
    <location>
        <position position="340"/>
    </location>
</feature>
<dbReference type="HAMAP" id="MF_01209">
    <property type="entry name" value="CPSase_S_chain"/>
    <property type="match status" value="1"/>
</dbReference>
<dbReference type="GO" id="GO:0004359">
    <property type="term" value="F:glutaminase activity"/>
    <property type="evidence" value="ECO:0007669"/>
    <property type="project" value="RHEA"/>
</dbReference>
<dbReference type="EMBL" id="AGQV01000010">
    <property type="protein sequence ID" value="EHH67209.1"/>
    <property type="molecule type" value="Genomic_DNA"/>
</dbReference>
<evidence type="ECO:0000256" key="9">
    <source>
        <dbReference type="ARBA" id="ARBA00048816"/>
    </source>
</evidence>
<evidence type="ECO:0000256" key="10">
    <source>
        <dbReference type="ARBA" id="ARBA00049285"/>
    </source>
</evidence>
<comment type="caution">
    <text evidence="13">The sequence shown here is derived from an EMBL/GenBank/DDBJ whole genome shotgun (WGS) entry which is preliminary data.</text>
</comment>
<keyword evidence="4 11" id="KW-0436">Ligase</keyword>
<dbReference type="CDD" id="cd01744">
    <property type="entry name" value="GATase1_CPSase"/>
    <property type="match status" value="1"/>
</dbReference>
<dbReference type="eggNOG" id="COG0505">
    <property type="taxonomic scope" value="Bacteria"/>
</dbReference>
<dbReference type="GO" id="GO:0044205">
    <property type="term" value="P:'de novo' UMP biosynthetic process"/>
    <property type="evidence" value="ECO:0007669"/>
    <property type="project" value="UniProtKB-UniRule"/>
</dbReference>
<evidence type="ECO:0000256" key="7">
    <source>
        <dbReference type="ARBA" id="ARBA00022962"/>
    </source>
</evidence>
<comment type="catalytic activity">
    <reaction evidence="9 11">
        <text>hydrogencarbonate + L-glutamine + 2 ATP + H2O = carbamoyl phosphate + L-glutamate + 2 ADP + phosphate + 2 H(+)</text>
        <dbReference type="Rhea" id="RHEA:18633"/>
        <dbReference type="ChEBI" id="CHEBI:15377"/>
        <dbReference type="ChEBI" id="CHEBI:15378"/>
        <dbReference type="ChEBI" id="CHEBI:17544"/>
        <dbReference type="ChEBI" id="CHEBI:29985"/>
        <dbReference type="ChEBI" id="CHEBI:30616"/>
        <dbReference type="ChEBI" id="CHEBI:43474"/>
        <dbReference type="ChEBI" id="CHEBI:58228"/>
        <dbReference type="ChEBI" id="CHEBI:58359"/>
        <dbReference type="ChEBI" id="CHEBI:456216"/>
        <dbReference type="EC" id="6.3.5.5"/>
    </reaction>
</comment>
<keyword evidence="8 11" id="KW-0665">Pyrimidine biosynthesis</keyword>
<feature type="domain" description="Carbamoyl-phosphate synthase small subunit N-terminal" evidence="12">
    <location>
        <begin position="76"/>
        <end position="207"/>
    </location>
</feature>
<dbReference type="InterPro" id="IPR059216">
    <property type="entry name" value="LeuA_carph_isopro_dom"/>
</dbReference>
<dbReference type="InterPro" id="IPR017926">
    <property type="entry name" value="GATASE"/>
</dbReference>
<dbReference type="RefSeq" id="WP_008852349.1">
    <property type="nucleotide sequence ID" value="NZ_AGQV01000010.1"/>
</dbReference>
<dbReference type="GO" id="GO:0003677">
    <property type="term" value="F:DNA binding"/>
    <property type="evidence" value="ECO:0007669"/>
    <property type="project" value="InterPro"/>
</dbReference>
<dbReference type="InterPro" id="IPR050472">
    <property type="entry name" value="Anth_synth/Amidotransfase"/>
</dbReference>
<dbReference type="InterPro" id="IPR002474">
    <property type="entry name" value="CarbamoylP_synth_ssu_N"/>
</dbReference>
<feature type="binding site" evidence="11">
    <location>
        <position position="313"/>
    </location>
    <ligand>
        <name>L-glutamine</name>
        <dbReference type="ChEBI" id="CHEBI:58359"/>
    </ligand>
</feature>
<evidence type="ECO:0000256" key="1">
    <source>
        <dbReference type="ARBA" id="ARBA00004812"/>
    </source>
</evidence>
<dbReference type="Gene3D" id="3.50.30.20">
    <property type="entry name" value="Carbamoyl-phosphate synthase small subunit, N-terminal domain"/>
    <property type="match status" value="1"/>
</dbReference>
<dbReference type="Gene3D" id="3.40.50.880">
    <property type="match status" value="1"/>
</dbReference>
<reference evidence="13 14" key="1">
    <citation type="submission" date="2011-10" db="EMBL/GenBank/DDBJ databases">
        <title>Genome sequence of Gluconobacter morbifer G707, isolated from Drosophila gut.</title>
        <authorList>
            <person name="Lee W.-J."/>
            <person name="Kim E.-K."/>
        </authorList>
    </citation>
    <scope>NUCLEOTIDE SEQUENCE [LARGE SCALE GENOMIC DNA]</scope>
    <source>
        <strain evidence="13 14">G707</strain>
    </source>
</reference>
<gene>
    <name evidence="11" type="primary">carA</name>
    <name evidence="13" type="ORF">GMO_22030</name>
</gene>
<dbReference type="GO" id="GO:0006541">
    <property type="term" value="P:glutamine metabolic process"/>
    <property type="evidence" value="ECO:0007669"/>
    <property type="project" value="InterPro"/>
</dbReference>
<feature type="binding site" evidence="11">
    <location>
        <position position="121"/>
    </location>
    <ligand>
        <name>L-glutamine</name>
        <dbReference type="ChEBI" id="CHEBI:58359"/>
    </ligand>
</feature>
<evidence type="ECO:0000256" key="5">
    <source>
        <dbReference type="ARBA" id="ARBA00022741"/>
    </source>
</evidence>
<dbReference type="PROSITE" id="PS51273">
    <property type="entry name" value="GATASE_TYPE_1"/>
    <property type="match status" value="1"/>
</dbReference>
<dbReference type="UniPathway" id="UPA00070">
    <property type="reaction ID" value="UER00115"/>
</dbReference>
<feature type="region of interest" description="CPSase" evidence="11">
    <location>
        <begin position="1"/>
        <end position="255"/>
    </location>
</feature>
<dbReference type="NCBIfam" id="TIGR01368">
    <property type="entry name" value="CPSaseIIsmall"/>
    <property type="match status" value="1"/>
</dbReference>
<organism evidence="13 14">
    <name type="scientific">Gluconobacter morbifer G707</name>
    <dbReference type="NCBI Taxonomy" id="1088869"/>
    <lineage>
        <taxon>Bacteria</taxon>
        <taxon>Pseudomonadati</taxon>
        <taxon>Pseudomonadota</taxon>
        <taxon>Alphaproteobacteria</taxon>
        <taxon>Acetobacterales</taxon>
        <taxon>Acetobacteraceae</taxon>
        <taxon>Gluconobacter</taxon>
    </lineage>
</organism>
<dbReference type="GO" id="GO:0006207">
    <property type="term" value="P:'de novo' pyrimidine nucleobase biosynthetic process"/>
    <property type="evidence" value="ECO:0007669"/>
    <property type="project" value="InterPro"/>
</dbReference>
<feature type="binding site" evidence="11">
    <location>
        <position position="341"/>
    </location>
    <ligand>
        <name>L-glutamine</name>
        <dbReference type="ChEBI" id="CHEBI:58359"/>
    </ligand>
</feature>
<feature type="binding site" evidence="11">
    <location>
        <position position="385"/>
    </location>
    <ligand>
        <name>L-glutamine</name>
        <dbReference type="ChEBI" id="CHEBI:58359"/>
    </ligand>
</feature>
<evidence type="ECO:0000256" key="8">
    <source>
        <dbReference type="ARBA" id="ARBA00022975"/>
    </source>
</evidence>
<protein>
    <recommendedName>
        <fullName evidence="11">Carbamoyl phosphate synthase small chain</fullName>
        <ecNumber evidence="11">6.3.5.5</ecNumber>
    </recommendedName>
    <alternativeName>
        <fullName evidence="11">Carbamoyl phosphate synthetase glutamine chain</fullName>
    </alternativeName>
</protein>
<dbReference type="Pfam" id="PF00988">
    <property type="entry name" value="CPSase_sm_chain"/>
    <property type="match status" value="1"/>
</dbReference>
<comment type="subunit">
    <text evidence="11">Composed of two chains; the small (or glutamine) chain promotes the hydrolysis of glutamine to ammonia, which is used by the large (or ammonia) chain to synthesize carbamoyl phosphate. Tetramer of heterodimers (alpha,beta)4.</text>
</comment>
<feature type="active site" evidence="11">
    <location>
        <position position="424"/>
    </location>
</feature>
<dbReference type="NCBIfam" id="NF009475">
    <property type="entry name" value="PRK12838.1"/>
    <property type="match status" value="1"/>
</dbReference>
<dbReference type="PANTHER" id="PTHR43418:SF7">
    <property type="entry name" value="CARBAMOYL-PHOSPHATE SYNTHASE SMALL CHAIN"/>
    <property type="match status" value="1"/>
</dbReference>
<dbReference type="FunFam" id="3.50.30.20:FF:000001">
    <property type="entry name" value="Carbamoyl-phosphate synthase small chain"/>
    <property type="match status" value="1"/>
</dbReference>
<evidence type="ECO:0000256" key="11">
    <source>
        <dbReference type="HAMAP-Rule" id="MF_01209"/>
    </source>
</evidence>
<evidence type="ECO:0000259" key="12">
    <source>
        <dbReference type="SMART" id="SM01097"/>
    </source>
</evidence>
<dbReference type="SUPFAM" id="SSF52021">
    <property type="entry name" value="Carbamoyl phosphate synthetase, small subunit N-terminal domain"/>
    <property type="match status" value="1"/>
</dbReference>
<dbReference type="Gene3D" id="1.10.260.40">
    <property type="entry name" value="lambda repressor-like DNA-binding domains"/>
    <property type="match status" value="1"/>
</dbReference>
<dbReference type="UniPathway" id="UPA00068">
    <property type="reaction ID" value="UER00171"/>
</dbReference>
<dbReference type="PANTHER" id="PTHR43418">
    <property type="entry name" value="MULTIFUNCTIONAL TRYPTOPHAN BIOSYNTHESIS PROTEIN-RELATED"/>
    <property type="match status" value="1"/>
</dbReference>
<dbReference type="NCBIfam" id="NF046037">
    <property type="entry name" value="carphisopro"/>
    <property type="match status" value="1"/>
</dbReference>
<dbReference type="InterPro" id="IPR006274">
    <property type="entry name" value="CarbamoylP_synth_ssu"/>
</dbReference>
<comment type="pathway">
    <text evidence="2 11">Amino-acid biosynthesis; L-arginine biosynthesis; carbamoyl phosphate from bicarbonate: step 1/1.</text>
</comment>
<evidence type="ECO:0000313" key="14">
    <source>
        <dbReference type="Proteomes" id="UP000004949"/>
    </source>
</evidence>
<keyword evidence="6 11" id="KW-0067">ATP-binding</keyword>
<keyword evidence="11" id="KW-0028">Amino-acid biosynthesis</keyword>
<keyword evidence="7 11" id="KW-0315">Glutamine amidotransferase</keyword>
<feature type="binding site" evidence="11">
    <location>
        <position position="311"/>
    </location>
    <ligand>
        <name>L-glutamine</name>
        <dbReference type="ChEBI" id="CHEBI:58359"/>
    </ligand>
</feature>
<evidence type="ECO:0000313" key="13">
    <source>
        <dbReference type="EMBL" id="EHH67209.1"/>
    </source>
</evidence>
<accession>G6XLF4</accession>